<reference evidence="1 2" key="1">
    <citation type="journal article" date="2018" name="Nat. Genet.">
        <title>Extensive intraspecific gene order and gene structural variations between Mo17 and other maize genomes.</title>
        <authorList>
            <person name="Sun S."/>
            <person name="Zhou Y."/>
            <person name="Chen J."/>
            <person name="Shi J."/>
            <person name="Zhao H."/>
            <person name="Zhao H."/>
            <person name="Song W."/>
            <person name="Zhang M."/>
            <person name="Cui Y."/>
            <person name="Dong X."/>
            <person name="Liu H."/>
            <person name="Ma X."/>
            <person name="Jiao Y."/>
            <person name="Wang B."/>
            <person name="Wei X."/>
            <person name="Stein J.C."/>
            <person name="Glaubitz J.C."/>
            <person name="Lu F."/>
            <person name="Yu G."/>
            <person name="Liang C."/>
            <person name="Fengler K."/>
            <person name="Li B."/>
            <person name="Rafalski A."/>
            <person name="Schnable P.S."/>
            <person name="Ware D.H."/>
            <person name="Buckler E.S."/>
            <person name="Lai J."/>
        </authorList>
    </citation>
    <scope>NUCLEOTIDE SEQUENCE [LARGE SCALE GENOMIC DNA]</scope>
    <source>
        <strain evidence="2">cv. Missouri 17</strain>
        <tissue evidence="1">Seedling</tissue>
    </source>
</reference>
<dbReference type="AlphaFoldDB" id="A0A3L6G4R4"/>
<dbReference type="Proteomes" id="UP000251960">
    <property type="component" value="Chromosome 2"/>
</dbReference>
<sequence>MSVSTFYCFNNLSLVYTIKPIQISINRSAISLQNHGSTVIGQAI</sequence>
<organism evidence="1 2">
    <name type="scientific">Zea mays</name>
    <name type="common">Maize</name>
    <dbReference type="NCBI Taxonomy" id="4577"/>
    <lineage>
        <taxon>Eukaryota</taxon>
        <taxon>Viridiplantae</taxon>
        <taxon>Streptophyta</taxon>
        <taxon>Embryophyta</taxon>
        <taxon>Tracheophyta</taxon>
        <taxon>Spermatophyta</taxon>
        <taxon>Magnoliopsida</taxon>
        <taxon>Liliopsida</taxon>
        <taxon>Poales</taxon>
        <taxon>Poaceae</taxon>
        <taxon>PACMAD clade</taxon>
        <taxon>Panicoideae</taxon>
        <taxon>Andropogonodae</taxon>
        <taxon>Andropogoneae</taxon>
        <taxon>Tripsacinae</taxon>
        <taxon>Zea</taxon>
    </lineage>
</organism>
<gene>
    <name evidence="1" type="ORF">Zm00014a_013419</name>
</gene>
<evidence type="ECO:0000313" key="1">
    <source>
        <dbReference type="EMBL" id="PWZ40450.1"/>
    </source>
</evidence>
<accession>A0A3L6G4R4</accession>
<name>A0A3L6G4R4_MAIZE</name>
<evidence type="ECO:0000313" key="2">
    <source>
        <dbReference type="Proteomes" id="UP000251960"/>
    </source>
</evidence>
<proteinExistence type="predicted"/>
<dbReference type="EMBL" id="NCVQ01000003">
    <property type="protein sequence ID" value="PWZ40450.1"/>
    <property type="molecule type" value="Genomic_DNA"/>
</dbReference>
<protein>
    <submittedName>
        <fullName evidence="1">Uncharacterized protein</fullName>
    </submittedName>
</protein>
<comment type="caution">
    <text evidence="1">The sequence shown here is derived from an EMBL/GenBank/DDBJ whole genome shotgun (WGS) entry which is preliminary data.</text>
</comment>